<keyword evidence="3" id="KW-1185">Reference proteome</keyword>
<gene>
    <name evidence="1" type="ORF">HINF_LOCUS42955</name>
    <name evidence="2" type="ORF">HINF_LOCUS5140</name>
</gene>
<proteinExistence type="predicted"/>
<dbReference type="EMBL" id="CAXDID020000010">
    <property type="protein sequence ID" value="CAL5978993.1"/>
    <property type="molecule type" value="Genomic_DNA"/>
</dbReference>
<comment type="caution">
    <text evidence="1">The sequence shown here is derived from an EMBL/GenBank/DDBJ whole genome shotgun (WGS) entry which is preliminary data.</text>
</comment>
<dbReference type="EMBL" id="CATOUU010000865">
    <property type="protein sequence ID" value="CAI9955310.1"/>
    <property type="molecule type" value="Genomic_DNA"/>
</dbReference>
<organism evidence="1">
    <name type="scientific">Hexamita inflata</name>
    <dbReference type="NCBI Taxonomy" id="28002"/>
    <lineage>
        <taxon>Eukaryota</taxon>
        <taxon>Metamonada</taxon>
        <taxon>Diplomonadida</taxon>
        <taxon>Hexamitidae</taxon>
        <taxon>Hexamitinae</taxon>
        <taxon>Hexamita</taxon>
    </lineage>
</organism>
<evidence type="ECO:0000313" key="1">
    <source>
        <dbReference type="EMBL" id="CAI9955310.1"/>
    </source>
</evidence>
<evidence type="ECO:0000313" key="3">
    <source>
        <dbReference type="Proteomes" id="UP001642409"/>
    </source>
</evidence>
<dbReference type="AlphaFoldDB" id="A0AA86QNY8"/>
<dbReference type="Proteomes" id="UP001642409">
    <property type="component" value="Unassembled WGS sequence"/>
</dbReference>
<reference evidence="1" key="1">
    <citation type="submission" date="2023-06" db="EMBL/GenBank/DDBJ databases">
        <authorList>
            <person name="Kurt Z."/>
        </authorList>
    </citation>
    <scope>NUCLEOTIDE SEQUENCE</scope>
</reference>
<reference evidence="2 3" key="2">
    <citation type="submission" date="2024-07" db="EMBL/GenBank/DDBJ databases">
        <authorList>
            <person name="Akdeniz Z."/>
        </authorList>
    </citation>
    <scope>NUCLEOTIDE SEQUENCE [LARGE SCALE GENOMIC DNA]</scope>
</reference>
<sequence length="122" mass="14478">MPRQLQKLYVNGTYLNIKNSKQFPNLSEIELEESYVENLSFINVPNIKSLKINQCKPSKSTQYVQNIIKRKKKIDTKQVELNKELYLCKIYNYQARRNRDVLKIELTKIIQLDISEITIGRE</sequence>
<accession>A0AA86QNY8</accession>
<name>A0AA86QNY8_9EUKA</name>
<evidence type="ECO:0000313" key="2">
    <source>
        <dbReference type="EMBL" id="CAL5978993.1"/>
    </source>
</evidence>
<protein>
    <submittedName>
        <fullName evidence="2">Hypothetical_protein</fullName>
    </submittedName>
</protein>